<dbReference type="Gramene" id="rna-AYBTSS11_LOCUS24224">
    <property type="protein sequence ID" value="CAJ1972175.1"/>
    <property type="gene ID" value="gene-AYBTSS11_LOCUS24224"/>
</dbReference>
<feature type="compositionally biased region" description="Polar residues" evidence="1">
    <location>
        <begin position="346"/>
        <end position="358"/>
    </location>
</feature>
<feature type="compositionally biased region" description="Basic and acidic residues" evidence="1">
    <location>
        <begin position="1"/>
        <end position="11"/>
    </location>
</feature>
<dbReference type="Proteomes" id="UP001189624">
    <property type="component" value="Chromosome 8"/>
</dbReference>
<dbReference type="AlphaFoldDB" id="A0AA86W075"/>
<evidence type="ECO:0000256" key="2">
    <source>
        <dbReference type="SAM" id="Phobius"/>
    </source>
</evidence>
<feature type="region of interest" description="Disordered" evidence="1">
    <location>
        <begin position="342"/>
        <end position="403"/>
    </location>
</feature>
<dbReference type="PANTHER" id="PTHR22166:SF12">
    <property type="entry name" value="ENDOPLASMIC RETICULUM JUNCTION FORMATION PROTEIN LUNAPARK"/>
    <property type="match status" value="1"/>
</dbReference>
<evidence type="ECO:0000313" key="4">
    <source>
        <dbReference type="EMBL" id="CAJ1972175.1"/>
    </source>
</evidence>
<feature type="region of interest" description="Disordered" evidence="1">
    <location>
        <begin position="207"/>
        <end position="264"/>
    </location>
</feature>
<dbReference type="InterPro" id="IPR040115">
    <property type="entry name" value="Lnp"/>
</dbReference>
<organism evidence="4 5">
    <name type="scientific">Sphenostylis stenocarpa</name>
    <dbReference type="NCBI Taxonomy" id="92480"/>
    <lineage>
        <taxon>Eukaryota</taxon>
        <taxon>Viridiplantae</taxon>
        <taxon>Streptophyta</taxon>
        <taxon>Embryophyta</taxon>
        <taxon>Tracheophyta</taxon>
        <taxon>Spermatophyta</taxon>
        <taxon>Magnoliopsida</taxon>
        <taxon>eudicotyledons</taxon>
        <taxon>Gunneridae</taxon>
        <taxon>Pentapetalae</taxon>
        <taxon>rosids</taxon>
        <taxon>fabids</taxon>
        <taxon>Fabales</taxon>
        <taxon>Fabaceae</taxon>
        <taxon>Papilionoideae</taxon>
        <taxon>50 kb inversion clade</taxon>
        <taxon>NPAAA clade</taxon>
        <taxon>indigoferoid/millettioid clade</taxon>
        <taxon>Phaseoleae</taxon>
        <taxon>Sphenostylis</taxon>
    </lineage>
</organism>
<evidence type="ECO:0000256" key="1">
    <source>
        <dbReference type="SAM" id="MobiDB-lite"/>
    </source>
</evidence>
<feature type="transmembrane region" description="Helical" evidence="2">
    <location>
        <begin position="81"/>
        <end position="98"/>
    </location>
</feature>
<dbReference type="EMBL" id="OY731405">
    <property type="protein sequence ID" value="CAJ1972175.1"/>
    <property type="molecule type" value="Genomic_DNA"/>
</dbReference>
<dbReference type="InterPro" id="IPR019273">
    <property type="entry name" value="Lunapark_Znf"/>
</dbReference>
<accession>A0AA86W075</accession>
<dbReference type="Pfam" id="PF10058">
    <property type="entry name" value="Zn_ribbon_10"/>
    <property type="match status" value="1"/>
</dbReference>
<sequence length="403" mass="44762">MGDEKGEKKETSVVNENIENNDEKTKKPNKKGFISRIWNAMFRSKRDDFEKRLQCITKEENAVVARMSTRSRTWRRTSRQLILFSVLFEVIAVGYAIMTTRSMDMDWKMRAVRVLPMFLLPALSTATYSTFVSFTRMCDRKDQKILERLRAERKAKIDELKEKTNYYITQQLIQRYDTDPAAKAAAATVLASKLGADSGLNVYVGDESSGAPTGKTKDVEVVQSGGLRNRKQVNSKSTTPGTNTPNYSDQQLVGGGYGKIDPTQTPEHNKLVVVEHHPQTSTMNDGGWIARIAALLVGEDPTQSYALICGNCHMHNGLSRKEDFPFITYYCPHCHALNKPKHSDENISGLSLPNTGSPKTDDGEEVKKVGASAADSLIGSDSPVKTIPEVEEISDQAISGEES</sequence>
<reference evidence="4" key="1">
    <citation type="submission" date="2023-10" db="EMBL/GenBank/DDBJ databases">
        <authorList>
            <person name="Domelevo Entfellner J.-B."/>
        </authorList>
    </citation>
    <scope>NUCLEOTIDE SEQUENCE</scope>
</reference>
<feature type="domain" description="Lunapark zinc ribbon" evidence="3">
    <location>
        <begin position="288"/>
        <end position="338"/>
    </location>
</feature>
<evidence type="ECO:0000313" key="5">
    <source>
        <dbReference type="Proteomes" id="UP001189624"/>
    </source>
</evidence>
<dbReference type="GO" id="GO:0071786">
    <property type="term" value="P:endoplasmic reticulum tubular network organization"/>
    <property type="evidence" value="ECO:0007669"/>
    <property type="project" value="InterPro"/>
</dbReference>
<keyword evidence="2" id="KW-1133">Transmembrane helix</keyword>
<dbReference type="GO" id="GO:0071782">
    <property type="term" value="C:endoplasmic reticulum tubular network"/>
    <property type="evidence" value="ECO:0007669"/>
    <property type="project" value="TreeGrafter"/>
</dbReference>
<evidence type="ECO:0000259" key="3">
    <source>
        <dbReference type="Pfam" id="PF10058"/>
    </source>
</evidence>
<keyword evidence="2" id="KW-0472">Membrane</keyword>
<gene>
    <name evidence="4" type="ORF">AYBTSS11_LOCUS24224</name>
</gene>
<proteinExistence type="predicted"/>
<keyword evidence="2" id="KW-0812">Transmembrane</keyword>
<protein>
    <recommendedName>
        <fullName evidence="3">Lunapark zinc ribbon domain-containing protein</fullName>
    </recommendedName>
</protein>
<feature type="compositionally biased region" description="Basic and acidic residues" evidence="1">
    <location>
        <begin position="359"/>
        <end position="368"/>
    </location>
</feature>
<name>A0AA86W075_9FABA</name>
<feature type="region of interest" description="Disordered" evidence="1">
    <location>
        <begin position="1"/>
        <end position="29"/>
    </location>
</feature>
<keyword evidence="5" id="KW-1185">Reference proteome</keyword>
<feature type="compositionally biased region" description="Polar residues" evidence="1">
    <location>
        <begin position="234"/>
        <end position="251"/>
    </location>
</feature>
<feature type="transmembrane region" description="Helical" evidence="2">
    <location>
        <begin position="118"/>
        <end position="138"/>
    </location>
</feature>
<dbReference type="PANTHER" id="PTHR22166">
    <property type="entry name" value="ENDOPLASMIC RETICULUM JUNCTION FORMATION PROTEIN LUNAPARK"/>
    <property type="match status" value="1"/>
</dbReference>